<keyword evidence="15" id="KW-1185">Reference proteome</keyword>
<dbReference type="PANTHER" id="PTHR11177">
    <property type="entry name" value="CHITINASE"/>
    <property type="match status" value="1"/>
</dbReference>
<dbReference type="FunFam" id="2.170.140.10:FF:000001">
    <property type="entry name" value="Acidic mammalian chitinase"/>
    <property type="match status" value="1"/>
</dbReference>
<keyword evidence="9" id="KW-0624">Polysaccharide degradation</keyword>
<comment type="caution">
    <text evidence="14">The sequence shown here is derived from an EMBL/GenBank/DDBJ whole genome shotgun (WGS) entry which is preliminary data.</text>
</comment>
<dbReference type="GO" id="GO:0008061">
    <property type="term" value="F:chitin binding"/>
    <property type="evidence" value="ECO:0007669"/>
    <property type="project" value="UniProtKB-KW"/>
</dbReference>
<organism evidence="14 15">
    <name type="scientific">Ameiurus melas</name>
    <name type="common">Black bullhead</name>
    <name type="synonym">Silurus melas</name>
    <dbReference type="NCBI Taxonomy" id="219545"/>
    <lineage>
        <taxon>Eukaryota</taxon>
        <taxon>Metazoa</taxon>
        <taxon>Chordata</taxon>
        <taxon>Craniata</taxon>
        <taxon>Vertebrata</taxon>
        <taxon>Euteleostomi</taxon>
        <taxon>Actinopterygii</taxon>
        <taxon>Neopterygii</taxon>
        <taxon>Teleostei</taxon>
        <taxon>Ostariophysi</taxon>
        <taxon>Siluriformes</taxon>
        <taxon>Ictaluridae</taxon>
        <taxon>Ameiurus</taxon>
    </lineage>
</organism>
<dbReference type="GO" id="GO:0005576">
    <property type="term" value="C:extracellular region"/>
    <property type="evidence" value="ECO:0007669"/>
    <property type="project" value="InterPro"/>
</dbReference>
<dbReference type="PROSITE" id="PS50940">
    <property type="entry name" value="CHIT_BIND_II"/>
    <property type="match status" value="1"/>
</dbReference>
<gene>
    <name evidence="14" type="ORF">AMELA_G00196920</name>
</gene>
<keyword evidence="8" id="KW-0326">Glycosidase</keyword>
<dbReference type="GO" id="GO:0008843">
    <property type="term" value="F:endochitinase activity"/>
    <property type="evidence" value="ECO:0007669"/>
    <property type="project" value="UniProtKB-EC"/>
</dbReference>
<dbReference type="EMBL" id="JAAGNN010000017">
    <property type="protein sequence ID" value="KAF4078229.1"/>
    <property type="molecule type" value="Genomic_DNA"/>
</dbReference>
<comment type="similarity">
    <text evidence="2">Belongs to the glycosyl hydrolase 18 family. Chitinase class II subfamily.</text>
</comment>
<dbReference type="SUPFAM" id="SSF51445">
    <property type="entry name" value="(Trans)glycosidases"/>
    <property type="match status" value="1"/>
</dbReference>
<dbReference type="FunFam" id="3.20.20.80:FF:000439">
    <property type="entry name" value="Chitinase, acidic.3"/>
    <property type="match status" value="1"/>
</dbReference>
<accession>A0A7J6A8C5</accession>
<keyword evidence="9" id="KW-0119">Carbohydrate metabolism</keyword>
<evidence type="ECO:0000256" key="9">
    <source>
        <dbReference type="ARBA" id="ARBA00023326"/>
    </source>
</evidence>
<feature type="domain" description="GH18" evidence="13">
    <location>
        <begin position="21"/>
        <end position="388"/>
    </location>
</feature>
<dbReference type="Pfam" id="PF00704">
    <property type="entry name" value="Glyco_hydro_18"/>
    <property type="match status" value="1"/>
</dbReference>
<evidence type="ECO:0000256" key="5">
    <source>
        <dbReference type="ARBA" id="ARBA00022801"/>
    </source>
</evidence>
<evidence type="ECO:0000256" key="2">
    <source>
        <dbReference type="ARBA" id="ARBA00009121"/>
    </source>
</evidence>
<dbReference type="CDD" id="cd02872">
    <property type="entry name" value="GH18_chitolectin_chitotriosidase"/>
    <property type="match status" value="1"/>
</dbReference>
<dbReference type="SUPFAM" id="SSF57625">
    <property type="entry name" value="Invertebrate chitin-binding proteins"/>
    <property type="match status" value="1"/>
</dbReference>
<protein>
    <recommendedName>
        <fullName evidence="3">chitinase</fullName>
        <ecNumber evidence="3">3.2.1.14</ecNumber>
    </recommendedName>
</protein>
<keyword evidence="6" id="KW-0146">Chitin degradation</keyword>
<dbReference type="PANTHER" id="PTHR11177:SF379">
    <property type="entry name" value="CHITINASE"/>
    <property type="match status" value="1"/>
</dbReference>
<evidence type="ECO:0000313" key="15">
    <source>
        <dbReference type="Proteomes" id="UP000593565"/>
    </source>
</evidence>
<dbReference type="SUPFAM" id="SSF54556">
    <property type="entry name" value="Chitinase insertion domain"/>
    <property type="match status" value="1"/>
</dbReference>
<dbReference type="GO" id="GO:0006032">
    <property type="term" value="P:chitin catabolic process"/>
    <property type="evidence" value="ECO:0007669"/>
    <property type="project" value="UniProtKB-KW"/>
</dbReference>
<keyword evidence="11" id="KW-0732">Signal</keyword>
<keyword evidence="5" id="KW-0378">Hydrolase</keyword>
<sequence>MTRLTLLTGLCLLLIHLGSAYELICYFTNWAQYRPDPVKYVPTNIDPFLCTHLIYAFAKIDSANQLATYEWNDETLYQSFNSLKQRNPSLKTLLAVGGWNFGSTQFSIMVSTQANRNTFIQSSISFLRKYGFDGMDLDWEYPGARGSPPEDKQRFTLLCQEVRQAYEAESSATGRSQLMFTAAVAAGKSNIDGGYEIAEIAKYLDFINVMTYDFHGTWESYTGHNSPLYQWSQETGDQIYLNTNYSMTYWKNQGAPAEKLRMGFATYGRTFQLSSTASGLGAPTRGPASAGTYTREAGFWSYYEICSFLQGTSIQWIQDQKVPYATKGDQWVGFDTKESFNTKVTYLKDNNFGGGFVWALDLDDFTGQFCGLGSYPLISELKKLLINAEGPPAKTTPAEGPPAETTPAETTPAEGPPAETTPAETTPAEGPPAETTPAETTPAEVPHEYCADKNDGLYPNPFDVKYFIQCANGRTFVQPCAPGTIFDNSCKCCNWPFTAL</sequence>
<comment type="catalytic activity">
    <reaction evidence="1">
        <text>Random endo-hydrolysis of N-acetyl-beta-D-glucosaminide (1-&gt;4)-beta-linkages in chitin and chitodextrins.</text>
        <dbReference type="EC" id="3.2.1.14"/>
    </reaction>
</comment>
<dbReference type="InterPro" id="IPR011583">
    <property type="entry name" value="Chitinase_II/V-like_cat"/>
</dbReference>
<dbReference type="EC" id="3.2.1.14" evidence="3"/>
<evidence type="ECO:0000256" key="11">
    <source>
        <dbReference type="SAM" id="SignalP"/>
    </source>
</evidence>
<evidence type="ECO:0000256" key="6">
    <source>
        <dbReference type="ARBA" id="ARBA00023024"/>
    </source>
</evidence>
<dbReference type="PROSITE" id="PS51910">
    <property type="entry name" value="GH18_2"/>
    <property type="match status" value="1"/>
</dbReference>
<dbReference type="InterPro" id="IPR036508">
    <property type="entry name" value="Chitin-bd_dom_sf"/>
</dbReference>
<dbReference type="FunFam" id="3.10.50.10:FF:000001">
    <property type="entry name" value="Chitinase 3-like 1"/>
    <property type="match status" value="1"/>
</dbReference>
<feature type="region of interest" description="Disordered" evidence="10">
    <location>
        <begin position="390"/>
        <end position="443"/>
    </location>
</feature>
<dbReference type="InterPro" id="IPR017853">
    <property type="entry name" value="GH"/>
</dbReference>
<dbReference type="InterPro" id="IPR050314">
    <property type="entry name" value="Glycosyl_Hydrlase_18"/>
</dbReference>
<keyword evidence="4" id="KW-0147">Chitin-binding</keyword>
<evidence type="ECO:0000259" key="13">
    <source>
        <dbReference type="PROSITE" id="PS51910"/>
    </source>
</evidence>
<dbReference type="GO" id="GO:0000272">
    <property type="term" value="P:polysaccharide catabolic process"/>
    <property type="evidence" value="ECO:0007669"/>
    <property type="project" value="UniProtKB-KW"/>
</dbReference>
<dbReference type="PROSITE" id="PS01095">
    <property type="entry name" value="GH18_1"/>
    <property type="match status" value="1"/>
</dbReference>
<evidence type="ECO:0000256" key="8">
    <source>
        <dbReference type="ARBA" id="ARBA00023295"/>
    </source>
</evidence>
<dbReference type="SMART" id="SM00494">
    <property type="entry name" value="ChtBD2"/>
    <property type="match status" value="1"/>
</dbReference>
<name>A0A7J6A8C5_AMEME</name>
<dbReference type="InterPro" id="IPR001223">
    <property type="entry name" value="Glyco_hydro18_cat"/>
</dbReference>
<dbReference type="Gene3D" id="3.10.50.10">
    <property type="match status" value="1"/>
</dbReference>
<evidence type="ECO:0000259" key="12">
    <source>
        <dbReference type="PROSITE" id="PS50940"/>
    </source>
</evidence>
<dbReference type="Pfam" id="PF01607">
    <property type="entry name" value="CBM_14"/>
    <property type="match status" value="1"/>
</dbReference>
<dbReference type="InterPro" id="IPR029070">
    <property type="entry name" value="Chitinase_insertion_sf"/>
</dbReference>
<keyword evidence="7" id="KW-1015">Disulfide bond</keyword>
<evidence type="ECO:0000256" key="1">
    <source>
        <dbReference type="ARBA" id="ARBA00000822"/>
    </source>
</evidence>
<proteinExistence type="inferred from homology"/>
<evidence type="ECO:0000256" key="3">
    <source>
        <dbReference type="ARBA" id="ARBA00012729"/>
    </source>
</evidence>
<feature type="signal peptide" evidence="11">
    <location>
        <begin position="1"/>
        <end position="20"/>
    </location>
</feature>
<evidence type="ECO:0000256" key="10">
    <source>
        <dbReference type="SAM" id="MobiDB-lite"/>
    </source>
</evidence>
<dbReference type="AlphaFoldDB" id="A0A7J6A8C5"/>
<evidence type="ECO:0000313" key="14">
    <source>
        <dbReference type="EMBL" id="KAF4078229.1"/>
    </source>
</evidence>
<feature type="chain" id="PRO_5029833357" description="chitinase" evidence="11">
    <location>
        <begin position="21"/>
        <end position="500"/>
    </location>
</feature>
<evidence type="ECO:0000256" key="7">
    <source>
        <dbReference type="ARBA" id="ARBA00023157"/>
    </source>
</evidence>
<dbReference type="InterPro" id="IPR002557">
    <property type="entry name" value="Chitin-bd_dom"/>
</dbReference>
<dbReference type="Gene3D" id="2.170.140.10">
    <property type="entry name" value="Chitin binding domain"/>
    <property type="match status" value="1"/>
</dbReference>
<reference evidence="14 15" key="1">
    <citation type="submission" date="2020-02" db="EMBL/GenBank/DDBJ databases">
        <title>A chromosome-scale genome assembly of the black bullhead catfish (Ameiurus melas).</title>
        <authorList>
            <person name="Wen M."/>
            <person name="Zham M."/>
            <person name="Cabau C."/>
            <person name="Klopp C."/>
            <person name="Donnadieu C."/>
            <person name="Roques C."/>
            <person name="Bouchez O."/>
            <person name="Lampietro C."/>
            <person name="Jouanno E."/>
            <person name="Herpin A."/>
            <person name="Louis A."/>
            <person name="Berthelot C."/>
            <person name="Parey E."/>
            <person name="Roest-Crollius H."/>
            <person name="Braasch I."/>
            <person name="Postlethwait J."/>
            <person name="Robinson-Rechavi M."/>
            <person name="Echchiki A."/>
            <person name="Begum T."/>
            <person name="Montfort J."/>
            <person name="Schartl M."/>
            <person name="Bobe J."/>
            <person name="Guiguen Y."/>
        </authorList>
    </citation>
    <scope>NUCLEOTIDE SEQUENCE [LARGE SCALE GENOMIC DNA]</scope>
    <source>
        <strain evidence="14">M_S1</strain>
        <tissue evidence="14">Blood</tissue>
    </source>
</reference>
<dbReference type="SMART" id="SM00636">
    <property type="entry name" value="Glyco_18"/>
    <property type="match status" value="1"/>
</dbReference>
<dbReference type="Gene3D" id="3.20.20.80">
    <property type="entry name" value="Glycosidases"/>
    <property type="match status" value="1"/>
</dbReference>
<evidence type="ECO:0000256" key="4">
    <source>
        <dbReference type="ARBA" id="ARBA00022669"/>
    </source>
</evidence>
<dbReference type="InterPro" id="IPR001579">
    <property type="entry name" value="Glyco_hydro_18_chit_AS"/>
</dbReference>
<feature type="domain" description="Chitin-binding type-2" evidence="12">
    <location>
        <begin position="447"/>
        <end position="500"/>
    </location>
</feature>
<dbReference type="Proteomes" id="UP000593565">
    <property type="component" value="Unassembled WGS sequence"/>
</dbReference>